<evidence type="ECO:0000313" key="1">
    <source>
        <dbReference type="EMBL" id="TYQ02397.1"/>
    </source>
</evidence>
<name>A0A652YLG0_NOCGL</name>
<comment type="caution">
    <text evidence="1">The sequence shown here is derived from an EMBL/GenBank/DDBJ whole genome shotgun (WGS) entry which is preliminary data.</text>
</comment>
<gene>
    <name evidence="1" type="ORF">FNL38_106217</name>
</gene>
<organism evidence="1">
    <name type="scientific">Nocardia globerula</name>
    <dbReference type="NCBI Taxonomy" id="1818"/>
    <lineage>
        <taxon>Bacteria</taxon>
        <taxon>Bacillati</taxon>
        <taxon>Actinomycetota</taxon>
        <taxon>Actinomycetes</taxon>
        <taxon>Mycobacteriales</taxon>
        <taxon>Nocardiaceae</taxon>
        <taxon>Nocardia</taxon>
    </lineage>
</organism>
<reference evidence="1" key="1">
    <citation type="submission" date="2019-07" db="EMBL/GenBank/DDBJ databases">
        <title>Genomic Encyclopedia of Type Strains, Phase IV (KMG-IV): sequencing the most valuable type-strain genomes for metagenomic binning, comparative biology and taxonomic classification.</title>
        <authorList>
            <person name="Goeker M."/>
        </authorList>
    </citation>
    <scope>NUCLEOTIDE SEQUENCE</scope>
    <source>
        <strain evidence="1">DSM 44596</strain>
    </source>
</reference>
<evidence type="ECO:0008006" key="2">
    <source>
        <dbReference type="Google" id="ProtNLM"/>
    </source>
</evidence>
<dbReference type="EMBL" id="VNIQ01000006">
    <property type="protein sequence ID" value="TYQ02397.1"/>
    <property type="molecule type" value="Genomic_DNA"/>
</dbReference>
<protein>
    <recommendedName>
        <fullName evidence="2">DUF2029 domain-containing protein</fullName>
    </recommendedName>
</protein>
<accession>A0A652YLG0</accession>
<sequence>MSTMMKALRFVGDLDDDFYKDERQRDVWNEASAVGFQLAYWIALIAAAILPWVAGRTGAWISFGLIIGWFVCSMVVLRYAQAHDVDVYASMRGLEPRVLVAGSVYVIALIGVVAQLMARPGEGIATWAGGGVGALIGLTAAVLGVKRHQRRAALRDEADELL</sequence>
<dbReference type="AlphaFoldDB" id="A0A652YLG0"/>
<proteinExistence type="predicted"/>